<evidence type="ECO:0000313" key="1">
    <source>
        <dbReference type="EMBL" id="KKK55498.1"/>
    </source>
</evidence>
<protein>
    <submittedName>
        <fullName evidence="1">Uncharacterized protein</fullName>
    </submittedName>
</protein>
<dbReference type="EMBL" id="LAZR01065460">
    <property type="protein sequence ID" value="KKK55498.1"/>
    <property type="molecule type" value="Genomic_DNA"/>
</dbReference>
<comment type="caution">
    <text evidence="1">The sequence shown here is derived from an EMBL/GenBank/DDBJ whole genome shotgun (WGS) entry which is preliminary data.</text>
</comment>
<dbReference type="AlphaFoldDB" id="A0A0F8WFY4"/>
<feature type="non-terminal residue" evidence="1">
    <location>
        <position position="1"/>
    </location>
</feature>
<sequence>DYQGLSSYFFDCNIDGLKNKLRNQEIQKEDIRRSVFILSGDLALKFQDYHGSHLDDEFYHVKDIHGPFSYDIQSENEFFKETLYLPNFKESMAILREYGIIQFSDEEYENDSSPTEWKILDKLRLKDYITHSSINYLLRLII</sequence>
<accession>A0A0F8WFY4</accession>
<organism evidence="1">
    <name type="scientific">marine sediment metagenome</name>
    <dbReference type="NCBI Taxonomy" id="412755"/>
    <lineage>
        <taxon>unclassified sequences</taxon>
        <taxon>metagenomes</taxon>
        <taxon>ecological metagenomes</taxon>
    </lineage>
</organism>
<gene>
    <name evidence="1" type="ORF">LCGC14_3073960</name>
</gene>
<name>A0A0F8WFY4_9ZZZZ</name>
<reference evidence="1" key="1">
    <citation type="journal article" date="2015" name="Nature">
        <title>Complex archaea that bridge the gap between prokaryotes and eukaryotes.</title>
        <authorList>
            <person name="Spang A."/>
            <person name="Saw J.H."/>
            <person name="Jorgensen S.L."/>
            <person name="Zaremba-Niedzwiedzka K."/>
            <person name="Martijn J."/>
            <person name="Lind A.E."/>
            <person name="van Eijk R."/>
            <person name="Schleper C."/>
            <person name="Guy L."/>
            <person name="Ettema T.J."/>
        </authorList>
    </citation>
    <scope>NUCLEOTIDE SEQUENCE</scope>
</reference>
<proteinExistence type="predicted"/>